<reference evidence="9" key="1">
    <citation type="journal article" date="2019" name="Int. J. Syst. Evol. Microbiol.">
        <title>The Global Catalogue of Microorganisms (GCM) 10K type strain sequencing project: providing services to taxonomists for standard genome sequencing and annotation.</title>
        <authorList>
            <consortium name="The Broad Institute Genomics Platform"/>
            <consortium name="The Broad Institute Genome Sequencing Center for Infectious Disease"/>
            <person name="Wu L."/>
            <person name="Ma J."/>
        </authorList>
    </citation>
    <scope>NUCLEOTIDE SEQUENCE [LARGE SCALE GENOMIC DNA]</scope>
    <source>
        <strain evidence="9">CCUG 56029</strain>
    </source>
</reference>
<gene>
    <name evidence="8" type="ORF">ACFSCT_04200</name>
</gene>
<dbReference type="CDD" id="cd00609">
    <property type="entry name" value="AAT_like"/>
    <property type="match status" value="1"/>
</dbReference>
<dbReference type="SUPFAM" id="SSF53383">
    <property type="entry name" value="PLP-dependent transferases"/>
    <property type="match status" value="1"/>
</dbReference>
<comment type="similarity">
    <text evidence="1">In the C-terminal section; belongs to the class-I pyridoxal-phosphate-dependent aminotransferase family.</text>
</comment>
<dbReference type="SUPFAM" id="SSF46785">
    <property type="entry name" value="Winged helix' DNA-binding domain"/>
    <property type="match status" value="1"/>
</dbReference>
<dbReference type="InterPro" id="IPR036388">
    <property type="entry name" value="WH-like_DNA-bd_sf"/>
</dbReference>
<dbReference type="Proteomes" id="UP001597213">
    <property type="component" value="Unassembled WGS sequence"/>
</dbReference>
<dbReference type="SMART" id="SM00345">
    <property type="entry name" value="HTH_GNTR"/>
    <property type="match status" value="1"/>
</dbReference>
<evidence type="ECO:0000256" key="5">
    <source>
        <dbReference type="ARBA" id="ARBA00023163"/>
    </source>
</evidence>
<keyword evidence="4" id="KW-0238">DNA-binding</keyword>
<dbReference type="Pfam" id="PF00392">
    <property type="entry name" value="GntR"/>
    <property type="match status" value="1"/>
</dbReference>
<evidence type="ECO:0000313" key="8">
    <source>
        <dbReference type="EMBL" id="MFD1880916.1"/>
    </source>
</evidence>
<evidence type="ECO:0000256" key="2">
    <source>
        <dbReference type="ARBA" id="ARBA00022898"/>
    </source>
</evidence>
<keyword evidence="8" id="KW-0032">Aminotransferase</keyword>
<dbReference type="RefSeq" id="WP_379140352.1">
    <property type="nucleotide sequence ID" value="NZ_JBHUEN010000010.1"/>
</dbReference>
<dbReference type="InterPro" id="IPR051446">
    <property type="entry name" value="HTH_trans_reg/aminotransferase"/>
</dbReference>
<dbReference type="Pfam" id="PF00155">
    <property type="entry name" value="Aminotran_1_2"/>
    <property type="match status" value="1"/>
</dbReference>
<name>A0ABW4R3U4_9RHOB</name>
<feature type="region of interest" description="Disordered" evidence="6">
    <location>
        <begin position="96"/>
        <end position="125"/>
    </location>
</feature>
<comment type="caution">
    <text evidence="8">The sequence shown here is derived from an EMBL/GenBank/DDBJ whole genome shotgun (WGS) entry which is preliminary data.</text>
</comment>
<dbReference type="Gene3D" id="1.10.10.10">
    <property type="entry name" value="Winged helix-like DNA-binding domain superfamily/Winged helix DNA-binding domain"/>
    <property type="match status" value="1"/>
</dbReference>
<evidence type="ECO:0000256" key="3">
    <source>
        <dbReference type="ARBA" id="ARBA00023015"/>
    </source>
</evidence>
<keyword evidence="5" id="KW-0804">Transcription</keyword>
<evidence type="ECO:0000256" key="1">
    <source>
        <dbReference type="ARBA" id="ARBA00005384"/>
    </source>
</evidence>
<dbReference type="PROSITE" id="PS50949">
    <property type="entry name" value="HTH_GNTR"/>
    <property type="match status" value="1"/>
</dbReference>
<dbReference type="PANTHER" id="PTHR46577">
    <property type="entry name" value="HTH-TYPE TRANSCRIPTIONAL REGULATORY PROTEIN GABR"/>
    <property type="match status" value="1"/>
</dbReference>
<organism evidence="8 9">
    <name type="scientific">Paracoccus pacificus</name>
    <dbReference type="NCBI Taxonomy" id="1463598"/>
    <lineage>
        <taxon>Bacteria</taxon>
        <taxon>Pseudomonadati</taxon>
        <taxon>Pseudomonadota</taxon>
        <taxon>Alphaproteobacteria</taxon>
        <taxon>Rhodobacterales</taxon>
        <taxon>Paracoccaceae</taxon>
        <taxon>Paracoccus</taxon>
    </lineage>
</organism>
<sequence>MQSRISPEMIFLRDDEAPTLQGRLAAAIVRAILESRARPGTRLPSSRRLAESLSVSRMTVTLVYQILVSQGYLETAPRSGIAVAATVPHRRLRATSQWPDHDAAGSSGTPVHAGPKNQAPDWSGWLSDHQMPRRTIRKPSDWRDYRYPFIYGQADPDLFDHSAWRDCARRAHGTRDFADLAVDRYGADDPLLIDYICSNTLPRRGIAANPDEVLVTLGAQNALFLAVELLARVDRLAVTEDPGYPDFAETLRRAQSPTTFLPVDELGLDPSILPEQARLVIVTPSHHIPTGATMPLSRRRELIARAARQDFLIIEDDYDFEMSYLAPPAPALKSLDVNDRVIYLGSFSKSLFPGLRIGYMVAPAPLIAQARVLRSIMLRHPPSHLQRITAYFLGLGHYDAHIVRLRETLRQRREILEDAMSRTDLRIAGAPVAGGSSVWVHGGDGVDSGALARRLQQASVLIEPGAVFFETPPEICPYFRLGYSSIREGRIAAGIGLIAKIAAEMSSAATY</sequence>
<proteinExistence type="inferred from homology"/>
<accession>A0ABW4R3U4</accession>
<dbReference type="InterPro" id="IPR004839">
    <property type="entry name" value="Aminotransferase_I/II_large"/>
</dbReference>
<dbReference type="InterPro" id="IPR015421">
    <property type="entry name" value="PyrdxlP-dep_Trfase_major"/>
</dbReference>
<evidence type="ECO:0000259" key="7">
    <source>
        <dbReference type="PROSITE" id="PS50949"/>
    </source>
</evidence>
<keyword evidence="9" id="KW-1185">Reference proteome</keyword>
<dbReference type="PANTHER" id="PTHR46577:SF1">
    <property type="entry name" value="HTH-TYPE TRANSCRIPTIONAL REGULATORY PROTEIN GABR"/>
    <property type="match status" value="1"/>
</dbReference>
<dbReference type="InterPro" id="IPR015424">
    <property type="entry name" value="PyrdxlP-dep_Trfase"/>
</dbReference>
<dbReference type="InterPro" id="IPR036390">
    <property type="entry name" value="WH_DNA-bd_sf"/>
</dbReference>
<evidence type="ECO:0000313" key="9">
    <source>
        <dbReference type="Proteomes" id="UP001597213"/>
    </source>
</evidence>
<dbReference type="PRINTS" id="PR00035">
    <property type="entry name" value="HTHGNTR"/>
</dbReference>
<dbReference type="EMBL" id="JBHUEN010000010">
    <property type="protein sequence ID" value="MFD1880916.1"/>
    <property type="molecule type" value="Genomic_DNA"/>
</dbReference>
<evidence type="ECO:0000256" key="6">
    <source>
        <dbReference type="SAM" id="MobiDB-lite"/>
    </source>
</evidence>
<keyword evidence="3" id="KW-0805">Transcription regulation</keyword>
<keyword evidence="8" id="KW-0808">Transferase</keyword>
<protein>
    <submittedName>
        <fullName evidence="8">PLP-dependent aminotransferase family protein</fullName>
    </submittedName>
</protein>
<evidence type="ECO:0000256" key="4">
    <source>
        <dbReference type="ARBA" id="ARBA00023125"/>
    </source>
</evidence>
<dbReference type="GO" id="GO:0008483">
    <property type="term" value="F:transaminase activity"/>
    <property type="evidence" value="ECO:0007669"/>
    <property type="project" value="UniProtKB-KW"/>
</dbReference>
<dbReference type="Gene3D" id="3.40.640.10">
    <property type="entry name" value="Type I PLP-dependent aspartate aminotransferase-like (Major domain)"/>
    <property type="match status" value="1"/>
</dbReference>
<dbReference type="CDD" id="cd07377">
    <property type="entry name" value="WHTH_GntR"/>
    <property type="match status" value="1"/>
</dbReference>
<dbReference type="InterPro" id="IPR000524">
    <property type="entry name" value="Tscrpt_reg_HTH_GntR"/>
</dbReference>
<feature type="domain" description="HTH gntR-type" evidence="7">
    <location>
        <begin position="18"/>
        <end position="86"/>
    </location>
</feature>
<keyword evidence="2" id="KW-0663">Pyridoxal phosphate</keyword>